<feature type="non-terminal residue" evidence="2">
    <location>
        <position position="137"/>
    </location>
</feature>
<evidence type="ECO:0000313" key="2">
    <source>
        <dbReference type="EMBL" id="PTE17398.1"/>
    </source>
</evidence>
<dbReference type="PANTHER" id="PTHR41795:SF1">
    <property type="entry name" value="EXOPOLYSACCHARIDE SYNTHESIS PROTEIN"/>
    <property type="match status" value="1"/>
</dbReference>
<accession>A0A2T4JHT8</accession>
<reference evidence="2 3" key="1">
    <citation type="submission" date="2018-03" db="EMBL/GenBank/DDBJ databases">
        <title>Cereibacter changlensis.</title>
        <authorList>
            <person name="Meyer T.E."/>
            <person name="Miller S."/>
            <person name="Lodha T."/>
            <person name="Gandham S."/>
            <person name="Chintalapati S."/>
            <person name="Chintalapati V.R."/>
        </authorList>
    </citation>
    <scope>NUCLEOTIDE SEQUENCE [LARGE SCALE GENOMIC DNA]</scope>
    <source>
        <strain evidence="2 3">JA139</strain>
    </source>
</reference>
<dbReference type="Pfam" id="PF06055">
    <property type="entry name" value="ExoD"/>
    <property type="match status" value="1"/>
</dbReference>
<dbReference type="PANTHER" id="PTHR41795">
    <property type="entry name" value="EXOPOLYSACCHARIDE SYNTHESIS PROTEIN"/>
    <property type="match status" value="1"/>
</dbReference>
<dbReference type="EMBL" id="PZKG01000369">
    <property type="protein sequence ID" value="PTE17398.1"/>
    <property type="molecule type" value="Genomic_DNA"/>
</dbReference>
<keyword evidence="3" id="KW-1185">Reference proteome</keyword>
<dbReference type="InterPro" id="IPR010331">
    <property type="entry name" value="ExoD"/>
</dbReference>
<gene>
    <name evidence="2" type="ORF">C5F48_24095</name>
</gene>
<evidence type="ECO:0000313" key="3">
    <source>
        <dbReference type="Proteomes" id="UP000241010"/>
    </source>
</evidence>
<protein>
    <submittedName>
        <fullName evidence="2">ABC transporter permease</fullName>
    </submittedName>
</protein>
<organism evidence="2 3">
    <name type="scientific">Cereibacter changlensis JA139</name>
    <dbReference type="NCBI Taxonomy" id="1188249"/>
    <lineage>
        <taxon>Bacteria</taxon>
        <taxon>Pseudomonadati</taxon>
        <taxon>Pseudomonadota</taxon>
        <taxon>Alphaproteobacteria</taxon>
        <taxon>Rhodobacterales</taxon>
        <taxon>Paracoccaceae</taxon>
        <taxon>Cereibacter</taxon>
    </lineage>
</organism>
<dbReference type="OrthoDB" id="8550083at2"/>
<dbReference type="AlphaFoldDB" id="A0A2T4JHT8"/>
<feature type="region of interest" description="Disordered" evidence="1">
    <location>
        <begin position="1"/>
        <end position="32"/>
    </location>
</feature>
<evidence type="ECO:0000256" key="1">
    <source>
        <dbReference type="SAM" id="MobiDB-lite"/>
    </source>
</evidence>
<proteinExistence type="predicted"/>
<comment type="caution">
    <text evidence="2">The sequence shown here is derived from an EMBL/GenBank/DDBJ whole genome shotgun (WGS) entry which is preliminary data.</text>
</comment>
<sequence>MQSSPPPLHDPEGAAPSGLSGPEPRARPPRKRLSRMLEEVAADTNRDRVSVSDLVKVMDARAFGALLLLFALPNVLPMPPGTSGILGLPLVYLSAQMMLGQSPWLPRFIASRSVARGDFAGLVARASPLLGRAERML</sequence>
<dbReference type="Proteomes" id="UP000241010">
    <property type="component" value="Unassembled WGS sequence"/>
</dbReference>
<name>A0A2T4JHT8_9RHOB</name>